<dbReference type="InterPro" id="IPR029058">
    <property type="entry name" value="AB_hydrolase_fold"/>
</dbReference>
<dbReference type="GO" id="GO:0005886">
    <property type="term" value="C:plasma membrane"/>
    <property type="evidence" value="ECO:0007669"/>
    <property type="project" value="TreeGrafter"/>
</dbReference>
<dbReference type="GO" id="GO:0003990">
    <property type="term" value="F:acetylcholinesterase activity"/>
    <property type="evidence" value="ECO:0007669"/>
    <property type="project" value="UniProtKB-EC"/>
</dbReference>
<keyword evidence="11" id="KW-1185">Reference proteome</keyword>
<reference evidence="10" key="1">
    <citation type="submission" date="2020-11" db="EMBL/GenBank/DDBJ databases">
        <authorList>
            <person name="Tran Van P."/>
        </authorList>
    </citation>
    <scope>NUCLEOTIDE SEQUENCE</scope>
</reference>
<dbReference type="InterPro" id="IPR050654">
    <property type="entry name" value="AChE-related_enzymes"/>
</dbReference>
<evidence type="ECO:0000256" key="5">
    <source>
        <dbReference type="ARBA" id="ARBA00023180"/>
    </source>
</evidence>
<feature type="domain" description="Carboxylesterase type B" evidence="9">
    <location>
        <begin position="2"/>
        <end position="479"/>
    </location>
</feature>
<organism evidence="10">
    <name type="scientific">Oppiella nova</name>
    <dbReference type="NCBI Taxonomy" id="334625"/>
    <lineage>
        <taxon>Eukaryota</taxon>
        <taxon>Metazoa</taxon>
        <taxon>Ecdysozoa</taxon>
        <taxon>Arthropoda</taxon>
        <taxon>Chelicerata</taxon>
        <taxon>Arachnida</taxon>
        <taxon>Acari</taxon>
        <taxon>Acariformes</taxon>
        <taxon>Sarcoptiformes</taxon>
        <taxon>Oribatida</taxon>
        <taxon>Brachypylina</taxon>
        <taxon>Oppioidea</taxon>
        <taxon>Oppiidae</taxon>
        <taxon>Oppiella</taxon>
    </lineage>
</organism>
<dbReference type="PROSITE" id="PS50007">
    <property type="entry name" value="PIPLC_X_DOMAIN"/>
    <property type="match status" value="1"/>
</dbReference>
<feature type="active site" description="Acyl-ester intermediate" evidence="7">
    <location>
        <position position="192"/>
    </location>
</feature>
<evidence type="ECO:0000256" key="2">
    <source>
        <dbReference type="ARBA" id="ARBA00022487"/>
    </source>
</evidence>
<evidence type="ECO:0000259" key="9">
    <source>
        <dbReference type="Pfam" id="PF00135"/>
    </source>
</evidence>
<dbReference type="EC" id="3.1.1.-" evidence="8"/>
<dbReference type="Gene3D" id="3.40.50.1820">
    <property type="entry name" value="alpha/beta hydrolase"/>
    <property type="match status" value="1"/>
</dbReference>
<evidence type="ECO:0000256" key="4">
    <source>
        <dbReference type="ARBA" id="ARBA00023157"/>
    </source>
</evidence>
<comment type="similarity">
    <text evidence="1 8">Belongs to the type-B carboxylesterase/lipase family.</text>
</comment>
<dbReference type="GO" id="GO:0019695">
    <property type="term" value="P:choline metabolic process"/>
    <property type="evidence" value="ECO:0007669"/>
    <property type="project" value="TreeGrafter"/>
</dbReference>
<dbReference type="Proteomes" id="UP000728032">
    <property type="component" value="Unassembled WGS sequence"/>
</dbReference>
<dbReference type="EMBL" id="OC921532">
    <property type="protein sequence ID" value="CAD7653471.1"/>
    <property type="molecule type" value="Genomic_DNA"/>
</dbReference>
<dbReference type="PRINTS" id="PR00878">
    <property type="entry name" value="CHOLNESTRASE"/>
</dbReference>
<dbReference type="PROSITE" id="PS00122">
    <property type="entry name" value="CARBOXYLESTERASE_B_1"/>
    <property type="match status" value="1"/>
</dbReference>
<evidence type="ECO:0000256" key="8">
    <source>
        <dbReference type="RuleBase" id="RU361235"/>
    </source>
</evidence>
<name>A0A7R9QR17_9ACAR</name>
<sequence>SSGVVRGLNILVLNKNIAQFLAIPYAEAPVGELRFAKPLPIVSKNKDIIDGTKPGHSCYQPESPQYGDFFAGLNFNEDCLVLNIWTQTQLLKQNDQDSSSLKPVMFWIHGGGLTIGSIFQSLYNASILATYDVVVVSVNYRLGQLGFLYGGDGTTAPGNVGFYDQLLALKWVRENIHSFGGDRDRITIFGESAGSWSVSAHILSPLSQGLFRRAIMSSGAHMYNKDRDVISKGEAIENGKRMARELNCSDGTDMWLKCLRGVDPGLLVRDTKALTFPVLGTEFLPVSAEQAFRDKRFNSDIDILSGITKDEGHMLAILSYPQILSANFTTNAFNTALNQMNEVFHNIHIETVSEYYLKNIDPDNSHEVSRAFSKLYGDLFMICPTYLFTKQFAMNSNRDAYFYMLTYQSNIFSSLNWDDHGDVVHGADMAFVFGHPLRDPKSYTETDYDFSIDVMQMWTNFATNGKPHNDWPNFMDRDSDNLVSNVKDLNPDQRSLY</sequence>
<evidence type="ECO:0000256" key="1">
    <source>
        <dbReference type="ARBA" id="ARBA00005964"/>
    </source>
</evidence>
<evidence type="ECO:0000256" key="6">
    <source>
        <dbReference type="ARBA" id="ARBA00048484"/>
    </source>
</evidence>
<keyword evidence="2" id="KW-0719">Serine esterase</keyword>
<comment type="catalytic activity">
    <reaction evidence="6">
        <text>acetylcholine + H2O = choline + acetate + H(+)</text>
        <dbReference type="Rhea" id="RHEA:17561"/>
        <dbReference type="ChEBI" id="CHEBI:15354"/>
        <dbReference type="ChEBI" id="CHEBI:15355"/>
        <dbReference type="ChEBI" id="CHEBI:15377"/>
        <dbReference type="ChEBI" id="CHEBI:15378"/>
        <dbReference type="ChEBI" id="CHEBI:30089"/>
        <dbReference type="EC" id="3.1.1.7"/>
    </reaction>
</comment>
<dbReference type="PANTHER" id="PTHR43918:SF4">
    <property type="entry name" value="CARBOXYLIC ESTER HYDROLASE"/>
    <property type="match status" value="1"/>
</dbReference>
<accession>A0A7R9QR17</accession>
<keyword evidence="5" id="KW-0325">Glycoprotein</keyword>
<gene>
    <name evidence="10" type="ORF">ONB1V03_LOCUS10124</name>
</gene>
<evidence type="ECO:0000256" key="3">
    <source>
        <dbReference type="ARBA" id="ARBA00022801"/>
    </source>
</evidence>
<dbReference type="PANTHER" id="PTHR43918">
    <property type="entry name" value="ACETYLCHOLINESTERASE"/>
    <property type="match status" value="1"/>
</dbReference>
<dbReference type="SUPFAM" id="SSF53474">
    <property type="entry name" value="alpha/beta-Hydrolases"/>
    <property type="match status" value="1"/>
</dbReference>
<evidence type="ECO:0000256" key="7">
    <source>
        <dbReference type="PIRSR" id="PIRSR600997-1"/>
    </source>
</evidence>
<feature type="active site" description="Charge relay system" evidence="7">
    <location>
        <position position="311"/>
    </location>
</feature>
<dbReference type="AlphaFoldDB" id="A0A7R9QR17"/>
<evidence type="ECO:0000313" key="11">
    <source>
        <dbReference type="Proteomes" id="UP000728032"/>
    </source>
</evidence>
<proteinExistence type="inferred from homology"/>
<dbReference type="InterPro" id="IPR000997">
    <property type="entry name" value="Cholinesterase"/>
</dbReference>
<dbReference type="InterPro" id="IPR019826">
    <property type="entry name" value="Carboxylesterase_B_AS"/>
</dbReference>
<protein>
    <recommendedName>
        <fullName evidence="8">Carboxylic ester hydrolase</fullName>
        <ecNumber evidence="8">3.1.1.-</ecNumber>
    </recommendedName>
</protein>
<keyword evidence="3 8" id="KW-0378">Hydrolase</keyword>
<dbReference type="GO" id="GO:0005615">
    <property type="term" value="C:extracellular space"/>
    <property type="evidence" value="ECO:0007669"/>
    <property type="project" value="TreeGrafter"/>
</dbReference>
<dbReference type="OrthoDB" id="6512235at2759"/>
<evidence type="ECO:0000313" key="10">
    <source>
        <dbReference type="EMBL" id="CAD7653471.1"/>
    </source>
</evidence>
<feature type="active site" description="Charge relay system" evidence="7">
    <location>
        <position position="425"/>
    </location>
</feature>
<dbReference type="Pfam" id="PF00135">
    <property type="entry name" value="COesterase"/>
    <property type="match status" value="1"/>
</dbReference>
<dbReference type="GO" id="GO:0006581">
    <property type="term" value="P:acetylcholine catabolic process"/>
    <property type="evidence" value="ECO:0007669"/>
    <property type="project" value="TreeGrafter"/>
</dbReference>
<keyword evidence="4" id="KW-1015">Disulfide bond</keyword>
<feature type="non-terminal residue" evidence="10">
    <location>
        <position position="497"/>
    </location>
</feature>
<dbReference type="InterPro" id="IPR002018">
    <property type="entry name" value="CarbesteraseB"/>
</dbReference>
<dbReference type="EMBL" id="CAJPVJ010006707">
    <property type="protein sequence ID" value="CAG2170658.1"/>
    <property type="molecule type" value="Genomic_DNA"/>
</dbReference>